<dbReference type="EMBL" id="LT594498">
    <property type="protein sequence ID" value="SBT71832.1"/>
    <property type="molecule type" value="Genomic_DNA"/>
</dbReference>
<feature type="region of interest" description="Disordered" evidence="1">
    <location>
        <begin position="316"/>
        <end position="356"/>
    </location>
</feature>
<feature type="compositionally biased region" description="Basic and acidic residues" evidence="1">
    <location>
        <begin position="326"/>
        <end position="356"/>
    </location>
</feature>
<sequence>MCENICKNENKYVLGLGPMFMPQRGNDSLCTTMEDYHVFEPGAKPFIKNIIQETTINVPKIEYKEKIVQVPRVEYRPYPVVKEVETPVYQDRYKYKNVQVPQKKLRVKPVYKVIDVPQYKYVDKFVKKKYKRFKYIPKEVQIPFRPRREIYSEVPIPRYIPQYIHNSIRPETFNTDYDGQIPLFEGYNDCFLNMMNPFSVYNRKEKNKCILNCLCNGNNDEKMYEMDPVLFTPTPYTFNNNSINDMGNNFDLHPSYYDMVSHSYPFVVHTKENDFFTKIIDATSSALAAAGIALMLAGKLSMQGISLFLGNNNQKSQQNQCTCEHGGGRSAERQQIKNEGGGKGEKSEKSEKNDKK</sequence>
<organism evidence="2 3">
    <name type="scientific">Plasmodium malariae</name>
    <dbReference type="NCBI Taxonomy" id="5858"/>
    <lineage>
        <taxon>Eukaryota</taxon>
        <taxon>Sar</taxon>
        <taxon>Alveolata</taxon>
        <taxon>Apicomplexa</taxon>
        <taxon>Aconoidasida</taxon>
        <taxon>Haemosporida</taxon>
        <taxon>Plasmodiidae</taxon>
        <taxon>Plasmodium</taxon>
        <taxon>Plasmodium (Plasmodium)</taxon>
    </lineage>
</organism>
<proteinExistence type="predicted"/>
<evidence type="ECO:0000313" key="2">
    <source>
        <dbReference type="EMBL" id="SBT71832.1"/>
    </source>
</evidence>
<dbReference type="AlphaFoldDB" id="A0A1C3KE01"/>
<evidence type="ECO:0000313" key="3">
    <source>
        <dbReference type="Proteomes" id="UP000219799"/>
    </source>
</evidence>
<accession>A0A1C3KE01</accession>
<evidence type="ECO:0000256" key="1">
    <source>
        <dbReference type="SAM" id="MobiDB-lite"/>
    </source>
</evidence>
<reference evidence="2 3" key="1">
    <citation type="submission" date="2016-06" db="EMBL/GenBank/DDBJ databases">
        <authorList>
            <consortium name="Pathogen Informatics"/>
        </authorList>
    </citation>
    <scope>NUCLEOTIDE SEQUENCE [LARGE SCALE GENOMIC DNA]</scope>
    <source>
        <strain evidence="2">PmlGA01</strain>
    </source>
</reference>
<gene>
    <name evidence="2" type="primary">IMC1m</name>
    <name evidence="2" type="ORF">PMLGA01_100031300</name>
</gene>
<protein>
    <submittedName>
        <fullName evidence="2">Inner membrane complex protein 1m, putative</fullName>
    </submittedName>
</protein>
<dbReference type="Proteomes" id="UP000219799">
    <property type="component" value="Chromosome 10"/>
</dbReference>
<dbReference type="VEuPathDB" id="PlasmoDB:PmUG01_10040100"/>
<name>A0A1C3KE01_PLAMA</name>